<sequence length="29" mass="3141">MGEKESQVKQPVAPSVDLCLADPRAVWDA</sequence>
<organism evidence="1">
    <name type="scientific">marine metagenome</name>
    <dbReference type="NCBI Taxonomy" id="408172"/>
    <lineage>
        <taxon>unclassified sequences</taxon>
        <taxon>metagenomes</taxon>
        <taxon>ecological metagenomes</taxon>
    </lineage>
</organism>
<dbReference type="EMBL" id="UINC01142972">
    <property type="protein sequence ID" value="SVD31626.1"/>
    <property type="molecule type" value="Genomic_DNA"/>
</dbReference>
<dbReference type="AlphaFoldDB" id="A0A382UBG1"/>
<gene>
    <name evidence="1" type="ORF">METZ01_LOCUS384480</name>
</gene>
<accession>A0A382UBG1</accession>
<name>A0A382UBG1_9ZZZZ</name>
<proteinExistence type="predicted"/>
<evidence type="ECO:0000313" key="1">
    <source>
        <dbReference type="EMBL" id="SVD31626.1"/>
    </source>
</evidence>
<reference evidence="1" key="1">
    <citation type="submission" date="2018-05" db="EMBL/GenBank/DDBJ databases">
        <authorList>
            <person name="Lanie J.A."/>
            <person name="Ng W.-L."/>
            <person name="Kazmierczak K.M."/>
            <person name="Andrzejewski T.M."/>
            <person name="Davidsen T.M."/>
            <person name="Wayne K.J."/>
            <person name="Tettelin H."/>
            <person name="Glass J.I."/>
            <person name="Rusch D."/>
            <person name="Podicherti R."/>
            <person name="Tsui H.-C.T."/>
            <person name="Winkler M.E."/>
        </authorList>
    </citation>
    <scope>NUCLEOTIDE SEQUENCE</scope>
</reference>
<feature type="non-terminal residue" evidence="1">
    <location>
        <position position="29"/>
    </location>
</feature>
<protein>
    <submittedName>
        <fullName evidence="1">Uncharacterized protein</fullName>
    </submittedName>
</protein>